<dbReference type="PANTHER" id="PTHR42648:SF18">
    <property type="entry name" value="RETROTRANSPOSON, UNCLASSIFIED-LIKE PROTEIN"/>
    <property type="match status" value="1"/>
</dbReference>
<dbReference type="GO" id="GO:0003676">
    <property type="term" value="F:nucleic acid binding"/>
    <property type="evidence" value="ECO:0007669"/>
    <property type="project" value="InterPro"/>
</dbReference>
<keyword evidence="4" id="KW-0863">Zinc-finger</keyword>
<feature type="region of interest" description="Disordered" evidence="5">
    <location>
        <begin position="764"/>
        <end position="788"/>
    </location>
</feature>
<keyword evidence="3" id="KW-0378">Hydrolase</keyword>
<keyword evidence="2" id="KW-0479">Metal-binding</keyword>
<keyword evidence="4" id="KW-0862">Zinc</keyword>
<evidence type="ECO:0000259" key="7">
    <source>
        <dbReference type="PROSITE" id="PS50994"/>
    </source>
</evidence>
<dbReference type="GO" id="GO:0015074">
    <property type="term" value="P:DNA integration"/>
    <property type="evidence" value="ECO:0007669"/>
    <property type="project" value="InterPro"/>
</dbReference>
<evidence type="ECO:0000256" key="4">
    <source>
        <dbReference type="PROSITE-ProRule" id="PRU00047"/>
    </source>
</evidence>
<organism evidence="8 9">
    <name type="scientific">Arabidopsis thaliana x Arabidopsis arenosa</name>
    <dbReference type="NCBI Taxonomy" id="1240361"/>
    <lineage>
        <taxon>Eukaryota</taxon>
        <taxon>Viridiplantae</taxon>
        <taxon>Streptophyta</taxon>
        <taxon>Embryophyta</taxon>
        <taxon>Tracheophyta</taxon>
        <taxon>Spermatophyta</taxon>
        <taxon>Magnoliopsida</taxon>
        <taxon>eudicotyledons</taxon>
        <taxon>Gunneridae</taxon>
        <taxon>Pentapetalae</taxon>
        <taxon>rosids</taxon>
        <taxon>malvids</taxon>
        <taxon>Brassicales</taxon>
        <taxon>Brassicaceae</taxon>
        <taxon>Camelineae</taxon>
        <taxon>Arabidopsis</taxon>
    </lineage>
</organism>
<dbReference type="InterPro" id="IPR039537">
    <property type="entry name" value="Retrotran_Ty1/copia-like"/>
</dbReference>
<name>A0A8T1Y7D2_9BRAS</name>
<dbReference type="Pfam" id="PF22936">
    <property type="entry name" value="Pol_BBD"/>
    <property type="match status" value="1"/>
</dbReference>
<sequence>MGESSNFAQPSIPRFDGDYDHWSLLMENLLRSKEYFGVVKEGVTEPESEEMLSEAQKKALAEARLKDLKAKNYLFSAIDKSILKTITLKETSKQLWDSMKTKYQGNSRVKRAQLQTLRRNFELLEMKNGESISDYFTRVMTVANDMRNCGDDMQDVKIVEKILRTLTENFNYIVCSIEESKDIDNLSVDALQSSLLVHEQKMRKQSSGAEEQVLNVTYGDRGGRGRGRGTGQGRGRGRFNKATVECFKCHKLGHFQYECPGWNGKANYAEVDGEEPEPDVLLMAFTGDNEVKEEAWFFDSGCSNHMCGNKSWFSTLDESFRHTVKLGNNFSLSVIGKGNVNLKVDGRLHTITDVYLVPELASNLISVGQLLEKGCEVLMKQGVCKIYHPELGLILQSKMTTNKLFKIMAIRNAMNVVSECFQTTTTNEFQLWHRRYGHLNSNGLKMLQYQNMVRGLPQLKTSEEAEKCISCLVGKQHRESIPKKSVWRSSRRLQLIHSDLCGPISPASTSDKKYILTFIDDYSRKVWVYFLSNKSETFMLFSKFKNQMERETGDALVCLRTDRGGEYLSNEFIQFCEEAGISRQLTTAFTPQQNGVAERKNRTIMNMVRSILNDKAVPKRFWPEAVVWAVHVLNRSPTSVLKEKTPEEMWSGVKPTVDYFRVFGCLAHVHVPDQRRKKLDDKSIMCVLIGVSKESKGYRLYNPATEKVVTSRDVVFEEDKGWNWEKKDGEANDEKLVWEDCDSDFESNEDESIQIPVEEIPAEANTEARTEASSQPQIPQIPRTRRPPVYLQDYATGEEVSEEDDEEETTNFVMFVSIDDPATFDEAKDNDRWIKAMETELESIEKNGTWYLTELPKGAKKIGVKWVYKTKLNEKGEVDKYKARLVAKGYAQKQGVDYNEVFAPVARWDTIRMIIALAAQEDWCIYQLDVKSAFLHGELSEDVYVEQPQGYIKLGEEHKVYKLKKALYGLKQAPRAWYSRIEAYFTKEGFQRCEYEHTLFVKTGEGTKILIVSLYVDDLIFTGNDATMLEEFKSSMKDEFDMTDLGKMKYFLGVEVIQNADGIFIHQRKYAGEILERFNLLCGNVVQNPIVPGTRLSKEGDGNKVDSTVYKQLIGSLMYITSTRPDLMYVVCLLSRYMADPYDQHLQAAKRVLRYLKGTLNFGVFYKRGAVGELTVYTDSDYAGDIDDRRSTSGYAFLLSGGAVAWASKKQPVVTLSTTEAEFVAAAYCACQCVWMRRILEEFGLRQSGSTTIMCDNSSAIKLSKNPVLHGRSKHIDVRFHFLRDLTKDGVVKLVHCGTNEQIADILTKPLRLEVFVRLREKLGQEARDLIEEPSQSNVKLEDQRPQESSFSIPRHVWAHRRSEDFDSYKYYKQQRADIAKYGPHPKLVLFGRVGLHCYNLQKGTNLQYLSVLNFDVRVTSIFSYCITLEVMDPVDNSIYEFEAKVRHAVENKGCLSAITTRCRLKPKTPEEEEKYILWNKDLVDEFFKGDMPEWIREDALTGRDKLQYYEVSFSYVKD</sequence>
<evidence type="ECO:0000256" key="5">
    <source>
        <dbReference type="SAM" id="MobiDB-lite"/>
    </source>
</evidence>
<accession>A0A8T1Y7D2</accession>
<dbReference type="Pfam" id="PF07727">
    <property type="entry name" value="RVT_2"/>
    <property type="match status" value="1"/>
</dbReference>
<dbReference type="InterPro" id="IPR013103">
    <property type="entry name" value="RVT_2"/>
</dbReference>
<evidence type="ECO:0000256" key="3">
    <source>
        <dbReference type="ARBA" id="ARBA00022801"/>
    </source>
</evidence>
<dbReference type="Pfam" id="PF00665">
    <property type="entry name" value="rve"/>
    <property type="match status" value="1"/>
</dbReference>
<proteinExistence type="predicted"/>
<dbReference type="Pfam" id="PF13976">
    <property type="entry name" value="gag_pre-integrs"/>
    <property type="match status" value="1"/>
</dbReference>
<comment type="caution">
    <text evidence="8">The sequence shown here is derived from an EMBL/GenBank/DDBJ whole genome shotgun (WGS) entry which is preliminary data.</text>
</comment>
<evidence type="ECO:0000313" key="8">
    <source>
        <dbReference type="EMBL" id="KAG7542151.1"/>
    </source>
</evidence>
<keyword evidence="1" id="KW-0645">Protease</keyword>
<evidence type="ECO:0000256" key="2">
    <source>
        <dbReference type="ARBA" id="ARBA00022723"/>
    </source>
</evidence>
<evidence type="ECO:0000313" key="9">
    <source>
        <dbReference type="Proteomes" id="UP000694240"/>
    </source>
</evidence>
<dbReference type="GO" id="GO:0008233">
    <property type="term" value="F:peptidase activity"/>
    <property type="evidence" value="ECO:0007669"/>
    <property type="project" value="UniProtKB-KW"/>
</dbReference>
<gene>
    <name evidence="8" type="ORF">ISN45_Aa07g021640</name>
</gene>
<dbReference type="InterPro" id="IPR025724">
    <property type="entry name" value="GAG-pre-integrase_dom"/>
</dbReference>
<dbReference type="InterPro" id="IPR001878">
    <property type="entry name" value="Znf_CCHC"/>
</dbReference>
<dbReference type="Pfam" id="PF14223">
    <property type="entry name" value="Retrotran_gag_2"/>
    <property type="match status" value="1"/>
</dbReference>
<dbReference type="PANTHER" id="PTHR42648">
    <property type="entry name" value="TRANSPOSASE, PUTATIVE-RELATED"/>
    <property type="match status" value="1"/>
</dbReference>
<dbReference type="PROSITE" id="PS50994">
    <property type="entry name" value="INTEGRASE"/>
    <property type="match status" value="1"/>
</dbReference>
<evidence type="ECO:0000259" key="6">
    <source>
        <dbReference type="PROSITE" id="PS50158"/>
    </source>
</evidence>
<dbReference type="GO" id="GO:0006508">
    <property type="term" value="P:proteolysis"/>
    <property type="evidence" value="ECO:0007669"/>
    <property type="project" value="UniProtKB-KW"/>
</dbReference>
<keyword evidence="9" id="KW-1185">Reference proteome</keyword>
<reference evidence="8 9" key="1">
    <citation type="submission" date="2020-12" db="EMBL/GenBank/DDBJ databases">
        <title>Concerted genomic and epigenomic changes stabilize Arabidopsis allopolyploids.</title>
        <authorList>
            <person name="Chen Z."/>
        </authorList>
    </citation>
    <scope>NUCLEOTIDE SEQUENCE [LARGE SCALE GENOMIC DNA]</scope>
    <source>
        <strain evidence="8">Allo738</strain>
        <tissue evidence="8">Leaf</tissue>
    </source>
</reference>
<dbReference type="Proteomes" id="UP000694240">
    <property type="component" value="Chromosome 12"/>
</dbReference>
<dbReference type="PROSITE" id="PS50158">
    <property type="entry name" value="ZF_CCHC"/>
    <property type="match status" value="1"/>
</dbReference>
<dbReference type="Pfam" id="PF25597">
    <property type="entry name" value="SH3_retrovirus"/>
    <property type="match status" value="1"/>
</dbReference>
<dbReference type="EMBL" id="JAEFBK010000012">
    <property type="protein sequence ID" value="KAG7542151.1"/>
    <property type="molecule type" value="Genomic_DNA"/>
</dbReference>
<dbReference type="GO" id="GO:0008270">
    <property type="term" value="F:zinc ion binding"/>
    <property type="evidence" value="ECO:0007669"/>
    <property type="project" value="UniProtKB-KW"/>
</dbReference>
<protein>
    <submittedName>
        <fullName evidence="8">Ribonuclease H-like superfamily</fullName>
    </submittedName>
</protein>
<dbReference type="InterPro" id="IPR057670">
    <property type="entry name" value="SH3_retrovirus"/>
</dbReference>
<feature type="domain" description="Integrase catalytic" evidence="7">
    <location>
        <begin position="478"/>
        <end position="654"/>
    </location>
</feature>
<feature type="domain" description="CCHC-type" evidence="6">
    <location>
        <begin position="246"/>
        <end position="260"/>
    </location>
</feature>
<dbReference type="InterPro" id="IPR001584">
    <property type="entry name" value="Integrase_cat-core"/>
</dbReference>
<dbReference type="CDD" id="cd09272">
    <property type="entry name" value="RNase_HI_RT_Ty1"/>
    <property type="match status" value="1"/>
</dbReference>
<dbReference type="InterPro" id="IPR054722">
    <property type="entry name" value="PolX-like_BBD"/>
</dbReference>
<evidence type="ECO:0000256" key="1">
    <source>
        <dbReference type="ARBA" id="ARBA00022670"/>
    </source>
</evidence>